<accession>A0A0L6V3J9</accession>
<dbReference type="AlphaFoldDB" id="A0A0L6V3J9"/>
<evidence type="ECO:0000313" key="1">
    <source>
        <dbReference type="EMBL" id="KNZ55112.1"/>
    </source>
</evidence>
<gene>
    <name evidence="1" type="ORF">VP01_2761g2</name>
</gene>
<dbReference type="PANTHER" id="PTHR33096">
    <property type="entry name" value="CXC2 DOMAIN-CONTAINING PROTEIN"/>
    <property type="match status" value="1"/>
</dbReference>
<keyword evidence="2" id="KW-1185">Reference proteome</keyword>
<proteinExistence type="predicted"/>
<sequence>MAICTHCLCFWGGHIVVRTFQKPLHPRLSRQLGFERSLLKCFRKGLKINHPLNKPMTYAQLAALHLDDVLWQDMKFFHSTALWTGNDEVRKVIQAVHVLDRAPEELKIIAQELMCAVSWEIELESLIRKKFDELGKLIILLIFYLNMNLD</sequence>
<dbReference type="OrthoDB" id="3364670at2759"/>
<dbReference type="Proteomes" id="UP000037035">
    <property type="component" value="Unassembled WGS sequence"/>
</dbReference>
<organism evidence="1 2">
    <name type="scientific">Puccinia sorghi</name>
    <dbReference type="NCBI Taxonomy" id="27349"/>
    <lineage>
        <taxon>Eukaryota</taxon>
        <taxon>Fungi</taxon>
        <taxon>Dikarya</taxon>
        <taxon>Basidiomycota</taxon>
        <taxon>Pucciniomycotina</taxon>
        <taxon>Pucciniomycetes</taxon>
        <taxon>Pucciniales</taxon>
        <taxon>Pucciniaceae</taxon>
        <taxon>Puccinia</taxon>
    </lineage>
</organism>
<comment type="caution">
    <text evidence="1">The sequence shown here is derived from an EMBL/GenBank/DDBJ whole genome shotgun (WGS) entry which is preliminary data.</text>
</comment>
<evidence type="ECO:0000313" key="2">
    <source>
        <dbReference type="Proteomes" id="UP000037035"/>
    </source>
</evidence>
<dbReference type="EMBL" id="LAVV01007681">
    <property type="protein sequence ID" value="KNZ55112.1"/>
    <property type="molecule type" value="Genomic_DNA"/>
</dbReference>
<protein>
    <submittedName>
        <fullName evidence="1">Uncharacterized protein</fullName>
    </submittedName>
</protein>
<dbReference type="VEuPathDB" id="FungiDB:VP01_2761g2"/>
<name>A0A0L6V3J9_9BASI</name>
<dbReference type="PANTHER" id="PTHR33096:SF1">
    <property type="entry name" value="CXC1-LIKE CYSTEINE CLUSTER ASSOCIATED WITH KDZ TRANSPOSASES DOMAIN-CONTAINING PROTEIN"/>
    <property type="match status" value="1"/>
</dbReference>
<reference evidence="1 2" key="1">
    <citation type="submission" date="2015-08" db="EMBL/GenBank/DDBJ databases">
        <title>Next Generation Sequencing and Analysis of the Genome of Puccinia sorghi L Schw, the Causal Agent of Maize Common Rust.</title>
        <authorList>
            <person name="Rochi L."/>
            <person name="Burguener G."/>
            <person name="Darino M."/>
            <person name="Turjanski A."/>
            <person name="Kreff E."/>
            <person name="Dieguez M.J."/>
            <person name="Sacco F."/>
        </authorList>
    </citation>
    <scope>NUCLEOTIDE SEQUENCE [LARGE SCALE GENOMIC DNA]</scope>
    <source>
        <strain evidence="1 2">RO10H11247</strain>
    </source>
</reference>